<dbReference type="Proteomes" id="UP000239156">
    <property type="component" value="Unassembled WGS sequence"/>
</dbReference>
<protein>
    <submittedName>
        <fullName evidence="1">Uncharacterized protein</fullName>
    </submittedName>
</protein>
<proteinExistence type="predicted"/>
<comment type="caution">
    <text evidence="1">The sequence shown here is derived from an EMBL/GenBank/DDBJ whole genome shotgun (WGS) entry which is preliminary data.</text>
</comment>
<keyword evidence="2" id="KW-1185">Reference proteome</keyword>
<evidence type="ECO:0000313" key="1">
    <source>
        <dbReference type="EMBL" id="POW13677.1"/>
    </source>
</evidence>
<evidence type="ECO:0000313" key="2">
    <source>
        <dbReference type="Proteomes" id="UP000239156"/>
    </source>
</evidence>
<name>A0A2S4VW45_9BASI</name>
<dbReference type="AlphaFoldDB" id="A0A2S4VW45"/>
<sequence length="164" mass="18631">MSEPLVPGPDDSLIFNVLERERANSDLVSQTRKVPPYVVIIPRAASGSLAHRRIGLITFYGQLTVIDHVIRVEARVAHWSSQPPFGFNDHHICGPIVSGLWSMRTLMPWGITAEEEMKFVSPWYYRWNETILILGLFIVSMVDVKQKAKIEKLTLGPFFNSSPR</sequence>
<reference evidence="1" key="1">
    <citation type="submission" date="2017-12" db="EMBL/GenBank/DDBJ databases">
        <title>Gene loss provides genomic basis for host adaptation in cereal stripe rust fungi.</title>
        <authorList>
            <person name="Xia C."/>
        </authorList>
    </citation>
    <scope>NUCLEOTIDE SEQUENCE [LARGE SCALE GENOMIC DNA]</scope>
    <source>
        <strain evidence="1">93-210</strain>
    </source>
</reference>
<dbReference type="VEuPathDB" id="FungiDB:PSTT_03527"/>
<organism evidence="1 2">
    <name type="scientific">Puccinia striiformis</name>
    <dbReference type="NCBI Taxonomy" id="27350"/>
    <lineage>
        <taxon>Eukaryota</taxon>
        <taxon>Fungi</taxon>
        <taxon>Dikarya</taxon>
        <taxon>Basidiomycota</taxon>
        <taxon>Pucciniomycotina</taxon>
        <taxon>Pucciniomycetes</taxon>
        <taxon>Pucciniales</taxon>
        <taxon>Pucciniaceae</taxon>
        <taxon>Puccinia</taxon>
    </lineage>
</organism>
<gene>
    <name evidence="1" type="ORF">PSTT_03527</name>
</gene>
<dbReference type="EMBL" id="PKSL01000023">
    <property type="protein sequence ID" value="POW13677.1"/>
    <property type="molecule type" value="Genomic_DNA"/>
</dbReference>
<accession>A0A2S4VW45</accession>